<dbReference type="GO" id="GO:0016301">
    <property type="term" value="F:kinase activity"/>
    <property type="evidence" value="ECO:0007669"/>
    <property type="project" value="UniProtKB-KW"/>
</dbReference>
<protein>
    <submittedName>
        <fullName evidence="2">Protein kinase domain-containing protein</fullName>
    </submittedName>
</protein>
<reference evidence="2 3" key="1">
    <citation type="submission" date="2020-02" db="EMBL/GenBank/DDBJ databases">
        <title>Draft genome sequence of Haematococcus lacustris strain NIES-144.</title>
        <authorList>
            <person name="Morimoto D."/>
            <person name="Nakagawa S."/>
            <person name="Yoshida T."/>
            <person name="Sawayama S."/>
        </authorList>
    </citation>
    <scope>NUCLEOTIDE SEQUENCE [LARGE SCALE GENOMIC DNA]</scope>
    <source>
        <strain evidence="2 3">NIES-144</strain>
    </source>
</reference>
<evidence type="ECO:0000256" key="1">
    <source>
        <dbReference type="SAM" id="MobiDB-lite"/>
    </source>
</evidence>
<accession>A0A699ZTL3</accession>
<organism evidence="2 3">
    <name type="scientific">Haematococcus lacustris</name>
    <name type="common">Green alga</name>
    <name type="synonym">Haematococcus pluvialis</name>
    <dbReference type="NCBI Taxonomy" id="44745"/>
    <lineage>
        <taxon>Eukaryota</taxon>
        <taxon>Viridiplantae</taxon>
        <taxon>Chlorophyta</taxon>
        <taxon>core chlorophytes</taxon>
        <taxon>Chlorophyceae</taxon>
        <taxon>CS clade</taxon>
        <taxon>Chlamydomonadales</taxon>
        <taxon>Haematococcaceae</taxon>
        <taxon>Haematococcus</taxon>
    </lineage>
</organism>
<feature type="compositionally biased region" description="Low complexity" evidence="1">
    <location>
        <begin position="17"/>
        <end position="38"/>
    </location>
</feature>
<dbReference type="Proteomes" id="UP000485058">
    <property type="component" value="Unassembled WGS sequence"/>
</dbReference>
<evidence type="ECO:0000313" key="2">
    <source>
        <dbReference type="EMBL" id="GFH25701.1"/>
    </source>
</evidence>
<feature type="compositionally biased region" description="Low complexity" evidence="1">
    <location>
        <begin position="369"/>
        <end position="381"/>
    </location>
</feature>
<sequence>MAAVESSAAVKAQKPDTAPSSTSRGAGAGTGTPAAPRPLSGVTHGPNSGASAAPKGSGATAGRPAIANGSSATVVEARSSLDKLAAGLGAAGLTPDAASKLYGDGRTLPSLLTSLTPPSEPAALPAWLSAPSLSHSLRLASVLLHHSEGRTEGLALQRCIAQAVHAAAQALAGYTYICLDDSLQLYADVLSCHAAKASGSAASLPARWQLLTSTCSALAALLSRAQACLAGGVRGPALRQAETALAAAVQLKLPTLVCEVLDSARAASSMAGARGASMAALQAMAAMAGCCPTPAAAAAGTQVVAARSAYFPLAQALASTPQRVNSAADKCLDMDPLMAQRLRCSLGDALAAAPPCLAVLLDTASSGPWGSASPAASTPTPHQAPPLPPASAALHVLLHCSRASPALCDAAVMGGAADALADVAGDAAGAEEGGAGLAAAAALMALAGIVGGAAGGGTAVASAQGQAPVRGPSRASVAAAMQPDNITHAMRRMVSLLKAAPTSALAASCAHLVACTACAALAACLRQGYCSPSGSGSNAQGGAGAQA</sequence>
<comment type="caution">
    <text evidence="2">The sequence shown here is derived from an EMBL/GenBank/DDBJ whole genome shotgun (WGS) entry which is preliminary data.</text>
</comment>
<feature type="non-terminal residue" evidence="2">
    <location>
        <position position="547"/>
    </location>
</feature>
<dbReference type="EMBL" id="BLLF01002893">
    <property type="protein sequence ID" value="GFH25701.1"/>
    <property type="molecule type" value="Genomic_DNA"/>
</dbReference>
<keyword evidence="2" id="KW-0418">Kinase</keyword>
<evidence type="ECO:0000313" key="3">
    <source>
        <dbReference type="Proteomes" id="UP000485058"/>
    </source>
</evidence>
<dbReference type="AlphaFoldDB" id="A0A699ZTL3"/>
<feature type="region of interest" description="Disordered" evidence="1">
    <location>
        <begin position="1"/>
        <end position="64"/>
    </location>
</feature>
<name>A0A699ZTL3_HAELA</name>
<proteinExistence type="predicted"/>
<gene>
    <name evidence="2" type="ORF">HaLaN_23706</name>
</gene>
<feature type="compositionally biased region" description="Low complexity" evidence="1">
    <location>
        <begin position="45"/>
        <end position="62"/>
    </location>
</feature>
<keyword evidence="3" id="KW-1185">Reference proteome</keyword>
<feature type="region of interest" description="Disordered" evidence="1">
    <location>
        <begin position="369"/>
        <end position="388"/>
    </location>
</feature>
<keyword evidence="2" id="KW-0808">Transferase</keyword>